<proteinExistence type="predicted"/>
<dbReference type="SUPFAM" id="SSF52540">
    <property type="entry name" value="P-loop containing nucleoside triphosphate hydrolases"/>
    <property type="match status" value="1"/>
</dbReference>
<feature type="compositionally biased region" description="Basic and acidic residues" evidence="1">
    <location>
        <begin position="822"/>
        <end position="834"/>
    </location>
</feature>
<name>A0A1Q9DX48_SYMMI</name>
<dbReference type="GO" id="GO:0004386">
    <property type="term" value="F:helicase activity"/>
    <property type="evidence" value="ECO:0007669"/>
    <property type="project" value="UniProtKB-KW"/>
</dbReference>
<evidence type="ECO:0000313" key="4">
    <source>
        <dbReference type="Proteomes" id="UP000186817"/>
    </source>
</evidence>
<reference evidence="3 4" key="1">
    <citation type="submission" date="2016-02" db="EMBL/GenBank/DDBJ databases">
        <title>Genome analysis of coral dinoflagellate symbionts highlights evolutionary adaptations to a symbiotic lifestyle.</title>
        <authorList>
            <person name="Aranda M."/>
            <person name="Li Y."/>
            <person name="Liew Y.J."/>
            <person name="Baumgarten S."/>
            <person name="Simakov O."/>
            <person name="Wilson M."/>
            <person name="Piel J."/>
            <person name="Ashoor H."/>
            <person name="Bougouffa S."/>
            <person name="Bajic V.B."/>
            <person name="Ryu T."/>
            <person name="Ravasi T."/>
            <person name="Bayer T."/>
            <person name="Micklem G."/>
            <person name="Kim H."/>
            <person name="Bhak J."/>
            <person name="Lajeunesse T.C."/>
            <person name="Voolstra C.R."/>
        </authorList>
    </citation>
    <scope>NUCLEOTIDE SEQUENCE [LARGE SCALE GENOMIC DNA]</scope>
    <source>
        <strain evidence="3 4">CCMP2467</strain>
    </source>
</reference>
<dbReference type="Proteomes" id="UP000186817">
    <property type="component" value="Unassembled WGS sequence"/>
</dbReference>
<dbReference type="InterPro" id="IPR027417">
    <property type="entry name" value="P-loop_NTPase"/>
</dbReference>
<organism evidence="3 4">
    <name type="scientific">Symbiodinium microadriaticum</name>
    <name type="common">Dinoflagellate</name>
    <name type="synonym">Zooxanthella microadriatica</name>
    <dbReference type="NCBI Taxonomy" id="2951"/>
    <lineage>
        <taxon>Eukaryota</taxon>
        <taxon>Sar</taxon>
        <taxon>Alveolata</taxon>
        <taxon>Dinophyceae</taxon>
        <taxon>Suessiales</taxon>
        <taxon>Symbiodiniaceae</taxon>
        <taxon>Symbiodinium</taxon>
    </lineage>
</organism>
<feature type="domain" description="SNF2 N-terminal" evidence="2">
    <location>
        <begin position="321"/>
        <end position="448"/>
    </location>
</feature>
<evidence type="ECO:0000313" key="3">
    <source>
        <dbReference type="EMBL" id="OLP99737.1"/>
    </source>
</evidence>
<keyword evidence="4" id="KW-1185">Reference proteome</keyword>
<evidence type="ECO:0000256" key="1">
    <source>
        <dbReference type="SAM" id="MobiDB-lite"/>
    </source>
</evidence>
<dbReference type="SUPFAM" id="SSF56672">
    <property type="entry name" value="DNA/RNA polymerases"/>
    <property type="match status" value="1"/>
</dbReference>
<dbReference type="PANTHER" id="PTHR10799">
    <property type="entry name" value="SNF2/RAD54 HELICASE FAMILY"/>
    <property type="match status" value="1"/>
</dbReference>
<protein>
    <submittedName>
        <fullName evidence="3">Putative ATP-dependent helicase YwqA</fullName>
    </submittedName>
</protein>
<keyword evidence="3" id="KW-0347">Helicase</keyword>
<comment type="caution">
    <text evidence="3">The sequence shown here is derived from an EMBL/GenBank/DDBJ whole genome shotgun (WGS) entry which is preliminary data.</text>
</comment>
<dbReference type="InterPro" id="IPR038718">
    <property type="entry name" value="SNF2-like_sf"/>
</dbReference>
<feature type="region of interest" description="Disordered" evidence="1">
    <location>
        <begin position="802"/>
        <end position="841"/>
    </location>
</feature>
<dbReference type="AlphaFoldDB" id="A0A1Q9DX48"/>
<accession>A0A1Q9DX48</accession>
<keyword evidence="3" id="KW-0067">ATP-binding</keyword>
<keyword evidence="3" id="KW-0378">Hydrolase</keyword>
<feature type="compositionally biased region" description="Basic and acidic residues" evidence="1">
    <location>
        <begin position="322"/>
        <end position="334"/>
    </location>
</feature>
<gene>
    <name evidence="3" type="primary">ywqA</name>
    <name evidence="3" type="ORF">AK812_SmicGene17673</name>
</gene>
<evidence type="ECO:0000259" key="2">
    <source>
        <dbReference type="Pfam" id="PF00176"/>
    </source>
</evidence>
<dbReference type="Pfam" id="PF00176">
    <property type="entry name" value="SNF2-rel_dom"/>
    <property type="match status" value="1"/>
</dbReference>
<feature type="region of interest" description="Disordered" evidence="1">
    <location>
        <begin position="317"/>
        <end position="339"/>
    </location>
</feature>
<dbReference type="InterPro" id="IPR000330">
    <property type="entry name" value="SNF2_N"/>
</dbReference>
<dbReference type="OrthoDB" id="448448at2759"/>
<dbReference type="GO" id="GO:0005524">
    <property type="term" value="F:ATP binding"/>
    <property type="evidence" value="ECO:0007669"/>
    <property type="project" value="InterPro"/>
</dbReference>
<keyword evidence="3" id="KW-0547">Nucleotide-binding</keyword>
<sequence length="883" mass="100370">MWGGAPPRLEFFDPWRFRNRLVLQELGEVKELIAKARKAADSAEQAEYLAEILEDAELAQWHQCGEQEAAEQKVRDFEASPIVQEMARAKDGVSQLPPVLLHVKAKKALRETKRHESDITESVKPSLAIVLAPSSVNCVDLIMEKHRDREAAKSLKHALQCLDAAAQGSSTVRLSNMMKGDVLNDIEIEVERMKQDRDQVIPKRNYLGAYGYAPIENMNATQRDALRAWPPGERSVMLALTPTNPGPDPRYFEVNRQSLSHLESYAERQPGAVPSCVLLLRSSFGLSGEVLLHRKVKEAMAAALRCSVAVPPGGIQEQEQEMQQKQEQEQEHGQLPRYPTSGCIRPERPALVVTTFSVLSTWAAELQQWTPTLRHRRYHGPYRSLQRWSDDEVLESYDVLLTTYQVLQLDQEKLCSNPGVRFSCIVLDESQTIKNDKSLTSKAVKRLAAASGSDCVRVFLNPGFLGAKDQFLKTFERPLKKGIKGKKKREAMRQLAEIFRVPPAATGKVNGETCSVIEGDGSAWDTTCSKDLRENVIIEHIGAWLKTVMIHPEFFVDAHMTACEAETYYLRHRKDKSWRNVVPAIRRSGHRGASTLNWLTNFVCWICATLETPQEACEEGRRYFVCVDGVRRWIVFCFEGDDSILAVSPQITEKCPVYIRALQEGRRYFVCVDGVRRWIVFCFEGDDSILAVSPQITEKCPVYIRALQGSERQSTPQALRRSAEALRCLRTALEPFVLRFGIAHASQEGLTGYKQYQYLRSATQTARRNSEEWEATYQELRELRVDPVVRLRGSRKLVLPVQMQPDRPGPFTLGEEYDHDEQENLRQRRQRQEEEVPGGRPLDFDLGLSKDFFWPHPLKAGGRKGWRSTVVSMEKLPSETLWP</sequence>
<dbReference type="Gene3D" id="3.40.50.10810">
    <property type="entry name" value="Tandem AAA-ATPase domain"/>
    <property type="match status" value="1"/>
</dbReference>
<dbReference type="InterPro" id="IPR043502">
    <property type="entry name" value="DNA/RNA_pol_sf"/>
</dbReference>
<dbReference type="EMBL" id="LSRX01000351">
    <property type="protein sequence ID" value="OLP99737.1"/>
    <property type="molecule type" value="Genomic_DNA"/>
</dbReference>